<dbReference type="EMBL" id="QJTF01000023">
    <property type="protein sequence ID" value="PYE86543.1"/>
    <property type="molecule type" value="Genomic_DNA"/>
</dbReference>
<comment type="caution">
    <text evidence="1">The sequence shown here is derived from an EMBL/GenBank/DDBJ whole genome shotgun (WGS) entry which is preliminary data.</text>
</comment>
<dbReference type="Pfam" id="PF09424">
    <property type="entry name" value="YqeY"/>
    <property type="match status" value="1"/>
</dbReference>
<dbReference type="Proteomes" id="UP000247454">
    <property type="component" value="Unassembled WGS sequence"/>
</dbReference>
<dbReference type="InterPro" id="IPR019004">
    <property type="entry name" value="YqeY/Aim41"/>
</dbReference>
<organism evidence="1 2">
    <name type="scientific">Phyllobacterium leguminum</name>
    <dbReference type="NCBI Taxonomy" id="314237"/>
    <lineage>
        <taxon>Bacteria</taxon>
        <taxon>Pseudomonadati</taxon>
        <taxon>Pseudomonadota</taxon>
        <taxon>Alphaproteobacteria</taxon>
        <taxon>Hyphomicrobiales</taxon>
        <taxon>Phyllobacteriaceae</taxon>
        <taxon>Phyllobacterium</taxon>
    </lineage>
</organism>
<dbReference type="OrthoDB" id="9788127at2"/>
<dbReference type="Gene3D" id="1.10.10.410">
    <property type="match status" value="1"/>
</dbReference>
<evidence type="ECO:0000313" key="1">
    <source>
        <dbReference type="EMBL" id="PYE86543.1"/>
    </source>
</evidence>
<keyword evidence="2" id="KW-1185">Reference proteome</keyword>
<dbReference type="SUPFAM" id="SSF89095">
    <property type="entry name" value="GatB/YqeY motif"/>
    <property type="match status" value="1"/>
</dbReference>
<dbReference type="InterPro" id="IPR003789">
    <property type="entry name" value="Asn/Gln_tRNA_amidoTrase-B-like"/>
</dbReference>
<dbReference type="RefSeq" id="WP_110753929.1">
    <property type="nucleotide sequence ID" value="NZ_QJTF01000023.1"/>
</dbReference>
<evidence type="ECO:0000313" key="2">
    <source>
        <dbReference type="Proteomes" id="UP000247454"/>
    </source>
</evidence>
<sequence>MLRDEIAQALTMAQKAQDKPRVSTLRLIMAAVKDRDIANRGAGKEAVADDELLSILAKMIKQREESAKLYDEGNRPELAGQERAEIEIIRGFLPKQLDEAEMRKAVAAVIAEAGASGVKDMGKVMGLLKERFAGQMDFSKANGIVKELLQ</sequence>
<dbReference type="AlphaFoldDB" id="A0A318SYL1"/>
<proteinExistence type="predicted"/>
<dbReference type="GO" id="GO:0016884">
    <property type="term" value="F:carbon-nitrogen ligase activity, with glutamine as amido-N-donor"/>
    <property type="evidence" value="ECO:0007669"/>
    <property type="project" value="InterPro"/>
</dbReference>
<dbReference type="Gene3D" id="1.10.1510.10">
    <property type="entry name" value="Uncharacterised protein YqeY/AIM41 PF09424, N-terminal domain"/>
    <property type="match status" value="1"/>
</dbReference>
<dbReference type="PANTHER" id="PTHR28055:SF1">
    <property type="entry name" value="ALTERED INHERITANCE OF MITOCHONDRIA PROTEIN 41, MITOCHONDRIAL"/>
    <property type="match status" value="1"/>
</dbReference>
<dbReference type="InterPro" id="IPR042184">
    <property type="entry name" value="YqeY/Aim41_N"/>
</dbReference>
<dbReference type="PANTHER" id="PTHR28055">
    <property type="entry name" value="ALTERED INHERITANCE OF MITOCHONDRIA PROTEIN 41, MITOCHONDRIAL"/>
    <property type="match status" value="1"/>
</dbReference>
<accession>A0A318SYL1</accession>
<reference evidence="1 2" key="1">
    <citation type="submission" date="2018-06" db="EMBL/GenBank/DDBJ databases">
        <title>Genomic Encyclopedia of Type Strains, Phase III (KMG-III): the genomes of soil and plant-associated and newly described type strains.</title>
        <authorList>
            <person name="Whitman W."/>
        </authorList>
    </citation>
    <scope>NUCLEOTIDE SEQUENCE [LARGE SCALE GENOMIC DNA]</scope>
    <source>
        <strain evidence="1 2">ORS 1419</strain>
    </source>
</reference>
<protein>
    <recommendedName>
        <fullName evidence="3">GatB/YqeY domain-containing protein</fullName>
    </recommendedName>
</protein>
<gene>
    <name evidence="1" type="ORF">C7477_12334</name>
</gene>
<name>A0A318SYL1_9HYPH</name>
<evidence type="ECO:0008006" key="3">
    <source>
        <dbReference type="Google" id="ProtNLM"/>
    </source>
</evidence>
<dbReference type="InterPro" id="IPR023168">
    <property type="entry name" value="GatB_Yqey_C_2"/>
</dbReference>